<evidence type="ECO:0000313" key="2">
    <source>
        <dbReference type="EMBL" id="ADU27933.1"/>
    </source>
</evidence>
<feature type="transmembrane region" description="Helical" evidence="1">
    <location>
        <begin position="5"/>
        <end position="23"/>
    </location>
</feature>
<dbReference type="Proteomes" id="UP000001551">
    <property type="component" value="Chromosome"/>
</dbReference>
<accession>E6U5C0</accession>
<name>E6U5C0_ETHHY</name>
<organism evidence="2 3">
    <name type="scientific">Ethanoligenens harbinense (strain DSM 18485 / JCM 12961 / CGMCC 1.5033 / YUAN-3)</name>
    <dbReference type="NCBI Taxonomy" id="663278"/>
    <lineage>
        <taxon>Bacteria</taxon>
        <taxon>Bacillati</taxon>
        <taxon>Bacillota</taxon>
        <taxon>Clostridia</taxon>
        <taxon>Eubacteriales</taxon>
        <taxon>Oscillospiraceae</taxon>
        <taxon>Ethanoligenens</taxon>
    </lineage>
</organism>
<sequence>MTAKIIWICVLVFWIGLGIFRCVKKKHSIVSEVYTDFYVSLIIFLFLITK</sequence>
<keyword evidence="1" id="KW-1133">Transmembrane helix</keyword>
<dbReference type="STRING" id="663278.Ethha_2438"/>
<reference evidence="2 3" key="1">
    <citation type="submission" date="2010-12" db="EMBL/GenBank/DDBJ databases">
        <title>Complete sequence of Ethanoligenens harbinense YUAN-3.</title>
        <authorList>
            <person name="Lucas S."/>
            <person name="Copeland A."/>
            <person name="Lapidus A."/>
            <person name="Cheng J.-F."/>
            <person name="Bruce D."/>
            <person name="Goodwin L."/>
            <person name="Pitluck S."/>
            <person name="Chertkov O."/>
            <person name="Misra M."/>
            <person name="Detter J.C."/>
            <person name="Han C."/>
            <person name="Tapia R."/>
            <person name="Land M."/>
            <person name="Hauser L."/>
            <person name="Jeffries C."/>
            <person name="Kyrpides N."/>
            <person name="Ivanova N."/>
            <person name="Mikhailova N."/>
            <person name="Wang A."/>
            <person name="Mouttaki H."/>
            <person name="He Z."/>
            <person name="Zhou J."/>
            <person name="Hemme C.L."/>
            <person name="Woyke T."/>
        </authorList>
    </citation>
    <scope>NUCLEOTIDE SEQUENCE [LARGE SCALE GENOMIC DNA]</scope>
    <source>
        <strain evidence="3">DSM 18485 / JCM 12961 / CGMCC 1.5033 / YUAN-3</strain>
    </source>
</reference>
<feature type="transmembrane region" description="Helical" evidence="1">
    <location>
        <begin position="30"/>
        <end position="48"/>
    </location>
</feature>
<evidence type="ECO:0000256" key="1">
    <source>
        <dbReference type="SAM" id="Phobius"/>
    </source>
</evidence>
<dbReference type="KEGG" id="eha:Ethha_2438"/>
<protein>
    <submittedName>
        <fullName evidence="2">Uncharacterized protein</fullName>
    </submittedName>
</protein>
<proteinExistence type="predicted"/>
<keyword evidence="3" id="KW-1185">Reference proteome</keyword>
<keyword evidence="1" id="KW-0812">Transmembrane</keyword>
<evidence type="ECO:0000313" key="3">
    <source>
        <dbReference type="Proteomes" id="UP000001551"/>
    </source>
</evidence>
<dbReference type="AlphaFoldDB" id="E6U5C0"/>
<dbReference type="HOGENOM" id="CLU_3117932_0_0_9"/>
<keyword evidence="1" id="KW-0472">Membrane</keyword>
<dbReference type="EMBL" id="CP002400">
    <property type="protein sequence ID" value="ADU27933.1"/>
    <property type="molecule type" value="Genomic_DNA"/>
</dbReference>
<gene>
    <name evidence="2" type="ordered locus">Ethha_2438</name>
</gene>